<dbReference type="EMBL" id="JACLZK010000001">
    <property type="protein sequence ID" value="MBC2881746.1"/>
    <property type="molecule type" value="Genomic_DNA"/>
</dbReference>
<feature type="domain" description="Magnesium transporter MgtE intracellular" evidence="4">
    <location>
        <begin position="108"/>
        <end position="172"/>
    </location>
</feature>
<evidence type="ECO:0000256" key="2">
    <source>
        <dbReference type="SAM" id="MobiDB-lite"/>
    </source>
</evidence>
<sequence>MKKILILLTLNLCVWGANGINAQSTSQSGFKIPVDCVSIFETRKDELKRELAKIDEARQSLEAFRASSAALFEERNAKLAVKEAELNATLARAQEEKKQTEQLLKKNEEIVKELKAMTSDKVGETYGKMKDQAAADVLSAMDRADAASIMYSLSPKKISAIMAKMEPTAASEITLLIKQGPPFIKAEKNVTQEVSPTSPDGPAGNLLNL</sequence>
<accession>A0A842J1W7</accession>
<keyword evidence="1" id="KW-0175">Coiled coil</keyword>
<feature type="region of interest" description="Disordered" evidence="2">
    <location>
        <begin position="190"/>
        <end position="209"/>
    </location>
</feature>
<feature type="signal peptide" evidence="3">
    <location>
        <begin position="1"/>
        <end position="22"/>
    </location>
</feature>
<organism evidence="5 6">
    <name type="scientific">Campylobacter massiliensis</name>
    <dbReference type="NCBI Taxonomy" id="2762557"/>
    <lineage>
        <taxon>Bacteria</taxon>
        <taxon>Pseudomonadati</taxon>
        <taxon>Campylobacterota</taxon>
        <taxon>Epsilonproteobacteria</taxon>
        <taxon>Campylobacterales</taxon>
        <taxon>Campylobacteraceae</taxon>
        <taxon>Campylobacter</taxon>
    </lineage>
</organism>
<name>A0A842J1W7_9BACT</name>
<evidence type="ECO:0000259" key="4">
    <source>
        <dbReference type="Pfam" id="PF03448"/>
    </source>
</evidence>
<proteinExistence type="predicted"/>
<reference evidence="5 6" key="1">
    <citation type="submission" date="2020-08" db="EMBL/GenBank/DDBJ databases">
        <title>Complete genome and description of Campylobacter massiliensis Marseille-Q3452 sp. nov.</title>
        <authorList>
            <person name="Antezack A."/>
        </authorList>
    </citation>
    <scope>NUCLEOTIDE SEQUENCE [LARGE SCALE GENOMIC DNA]</scope>
    <source>
        <strain evidence="5 6">Marseille-Q3452</strain>
    </source>
</reference>
<dbReference type="InterPro" id="IPR038076">
    <property type="entry name" value="MgtE_N_sf"/>
</dbReference>
<evidence type="ECO:0000313" key="5">
    <source>
        <dbReference type="EMBL" id="MBC2881746.1"/>
    </source>
</evidence>
<feature type="coiled-coil region" evidence="1">
    <location>
        <begin position="37"/>
        <end position="117"/>
    </location>
</feature>
<evidence type="ECO:0000313" key="6">
    <source>
        <dbReference type="Proteomes" id="UP000552683"/>
    </source>
</evidence>
<dbReference type="InterPro" id="IPR006668">
    <property type="entry name" value="Mg_transptr_MgtE_intracell_dom"/>
</dbReference>
<evidence type="ECO:0000256" key="1">
    <source>
        <dbReference type="SAM" id="Coils"/>
    </source>
</evidence>
<comment type="caution">
    <text evidence="5">The sequence shown here is derived from an EMBL/GenBank/DDBJ whole genome shotgun (WGS) entry which is preliminary data.</text>
</comment>
<keyword evidence="6" id="KW-1185">Reference proteome</keyword>
<dbReference type="Pfam" id="PF03448">
    <property type="entry name" value="MgtE_N"/>
    <property type="match status" value="1"/>
</dbReference>
<dbReference type="SUPFAM" id="SSF158791">
    <property type="entry name" value="MgtE N-terminal domain-like"/>
    <property type="match status" value="1"/>
</dbReference>
<dbReference type="Gene3D" id="1.25.60.10">
    <property type="entry name" value="MgtE N-terminal domain-like"/>
    <property type="match status" value="1"/>
</dbReference>
<dbReference type="RefSeq" id="WP_185897475.1">
    <property type="nucleotide sequence ID" value="NZ_JACLZK010000001.1"/>
</dbReference>
<dbReference type="AlphaFoldDB" id="A0A842J1W7"/>
<dbReference type="Proteomes" id="UP000552683">
    <property type="component" value="Unassembled WGS sequence"/>
</dbReference>
<keyword evidence="3" id="KW-0732">Signal</keyword>
<protein>
    <submittedName>
        <fullName evidence="5">MotE family protein</fullName>
    </submittedName>
</protein>
<evidence type="ECO:0000256" key="3">
    <source>
        <dbReference type="SAM" id="SignalP"/>
    </source>
</evidence>
<feature type="chain" id="PRO_5033034079" evidence="3">
    <location>
        <begin position="23"/>
        <end position="209"/>
    </location>
</feature>
<gene>
    <name evidence="5" type="ORF">H7R39_00365</name>
</gene>